<dbReference type="SMART" id="SM00095">
    <property type="entry name" value="TR_THY"/>
    <property type="match status" value="1"/>
</dbReference>
<protein>
    <recommendedName>
        <fullName evidence="7">5-hydroxyisourate hydrolase</fullName>
        <shortName evidence="7">HIU hydrolase</shortName>
        <shortName evidence="7">HIUHase</shortName>
        <ecNumber evidence="7">3.5.2.17</ecNumber>
    </recommendedName>
</protein>
<evidence type="ECO:0000313" key="11">
    <source>
        <dbReference type="Proteomes" id="UP001499993"/>
    </source>
</evidence>
<keyword evidence="11" id="KW-1185">Reference proteome</keyword>
<dbReference type="PANTHER" id="PTHR10395">
    <property type="entry name" value="URICASE AND TRANSTHYRETIN-RELATED"/>
    <property type="match status" value="1"/>
</dbReference>
<dbReference type="EC" id="3.5.2.17" evidence="7"/>
<dbReference type="NCBIfam" id="TIGR02962">
    <property type="entry name" value="hdxy_isourate"/>
    <property type="match status" value="1"/>
</dbReference>
<reference evidence="11" key="1">
    <citation type="journal article" date="2019" name="Int. J. Syst. Evol. Microbiol.">
        <title>The Global Catalogue of Microorganisms (GCM) 10K type strain sequencing project: providing services to taxonomists for standard genome sequencing and annotation.</title>
        <authorList>
            <consortium name="The Broad Institute Genomics Platform"/>
            <consortium name="The Broad Institute Genome Sequencing Center for Infectious Disease"/>
            <person name="Wu L."/>
            <person name="Ma J."/>
        </authorList>
    </citation>
    <scope>NUCLEOTIDE SEQUENCE [LARGE SCALE GENOMIC DNA]</scope>
    <source>
        <strain evidence="11">JCM 18123</strain>
    </source>
</reference>
<dbReference type="RefSeq" id="WP_344140509.1">
    <property type="nucleotide sequence ID" value="NZ_BAABIK010000038.1"/>
</dbReference>
<dbReference type="Gene3D" id="2.60.40.180">
    <property type="entry name" value="Transthyretin/hydroxyisourate hydrolase domain"/>
    <property type="match status" value="1"/>
</dbReference>
<dbReference type="CDD" id="cd05822">
    <property type="entry name" value="TLP_HIUase"/>
    <property type="match status" value="1"/>
</dbReference>
<proteinExistence type="inferred from homology"/>
<evidence type="ECO:0000256" key="7">
    <source>
        <dbReference type="RuleBase" id="RU361270"/>
    </source>
</evidence>
<evidence type="ECO:0000256" key="2">
    <source>
        <dbReference type="ARBA" id="ARBA00002704"/>
    </source>
</evidence>
<gene>
    <name evidence="10" type="primary">uraH</name>
    <name evidence="10" type="ORF">GCM10023224_46980</name>
</gene>
<organism evidence="10 11">
    <name type="scientific">Streptomonospora halophila</name>
    <dbReference type="NCBI Taxonomy" id="427369"/>
    <lineage>
        <taxon>Bacteria</taxon>
        <taxon>Bacillati</taxon>
        <taxon>Actinomycetota</taxon>
        <taxon>Actinomycetes</taxon>
        <taxon>Streptosporangiales</taxon>
        <taxon>Nocardiopsidaceae</taxon>
        <taxon>Streptomonospora</taxon>
    </lineage>
</organism>
<dbReference type="InterPro" id="IPR023418">
    <property type="entry name" value="Thyroxine_BS"/>
</dbReference>
<dbReference type="EMBL" id="BAABIK010000038">
    <property type="protein sequence ID" value="GAA4955933.1"/>
    <property type="molecule type" value="Genomic_DNA"/>
</dbReference>
<evidence type="ECO:0000256" key="8">
    <source>
        <dbReference type="SAM" id="MobiDB-lite"/>
    </source>
</evidence>
<evidence type="ECO:0000256" key="4">
    <source>
        <dbReference type="ARBA" id="ARBA00011881"/>
    </source>
</evidence>
<name>A0ABP9GXQ3_9ACTN</name>
<evidence type="ECO:0000256" key="6">
    <source>
        <dbReference type="ARBA" id="ARBA00022801"/>
    </source>
</evidence>
<comment type="similarity">
    <text evidence="3 7">Belongs to the transthyretin family. 5-hydroxyisourate hydrolase subfamily.</text>
</comment>
<comment type="function">
    <text evidence="2">Catalyzes the hydrolysis of 5-hydroxyisourate (HIU) to 2-oxo-4-hydroxy-4-carboxy-5-ureidoimidazoline (OHCU).</text>
</comment>
<dbReference type="InterPro" id="IPR036817">
    <property type="entry name" value="Transthyretin/HIU_hydrolase_sf"/>
</dbReference>
<keyword evidence="5 7" id="KW-0659">Purine metabolism</keyword>
<dbReference type="InterPro" id="IPR000895">
    <property type="entry name" value="Transthyretin/HIU_hydrolase"/>
</dbReference>
<dbReference type="InterPro" id="IPR023416">
    <property type="entry name" value="Transthyretin/HIU_hydrolase_d"/>
</dbReference>
<comment type="caution">
    <text evidence="10">The sequence shown here is derived from an EMBL/GenBank/DDBJ whole genome shotgun (WGS) entry which is preliminary data.</text>
</comment>
<dbReference type="PRINTS" id="PR00189">
    <property type="entry name" value="TRNSTHYRETIN"/>
</dbReference>
<dbReference type="PROSITE" id="PS00768">
    <property type="entry name" value="TRANSTHYRETIN_1"/>
    <property type="match status" value="1"/>
</dbReference>
<feature type="region of interest" description="Disordered" evidence="8">
    <location>
        <begin position="1"/>
        <end position="58"/>
    </location>
</feature>
<evidence type="ECO:0000256" key="3">
    <source>
        <dbReference type="ARBA" id="ARBA00009850"/>
    </source>
</evidence>
<dbReference type="Pfam" id="PF00576">
    <property type="entry name" value="Transthyretin"/>
    <property type="match status" value="1"/>
</dbReference>
<feature type="domain" description="Transthyretin/hydroxyisourate hydrolase" evidence="9">
    <location>
        <begin position="1"/>
        <end position="119"/>
    </location>
</feature>
<accession>A0ABP9GXQ3</accession>
<dbReference type="GO" id="GO:0016787">
    <property type="term" value="F:hydrolase activity"/>
    <property type="evidence" value="ECO:0007669"/>
    <property type="project" value="UniProtKB-KW"/>
</dbReference>
<evidence type="ECO:0000313" key="10">
    <source>
        <dbReference type="EMBL" id="GAA4955933.1"/>
    </source>
</evidence>
<dbReference type="PANTHER" id="PTHR10395:SF7">
    <property type="entry name" value="5-HYDROXYISOURATE HYDROLASE"/>
    <property type="match status" value="1"/>
</dbReference>
<dbReference type="Proteomes" id="UP001499993">
    <property type="component" value="Unassembled WGS sequence"/>
</dbReference>
<dbReference type="SUPFAM" id="SSF49472">
    <property type="entry name" value="Transthyretin (synonym: prealbumin)"/>
    <property type="match status" value="1"/>
</dbReference>
<comment type="subunit">
    <text evidence="4 7">Homotetramer.</text>
</comment>
<evidence type="ECO:0000259" key="9">
    <source>
        <dbReference type="SMART" id="SM00095"/>
    </source>
</evidence>
<comment type="catalytic activity">
    <reaction evidence="1 7">
        <text>5-hydroxyisourate + H2O = 5-hydroxy-2-oxo-4-ureido-2,5-dihydro-1H-imidazole-5-carboxylate + H(+)</text>
        <dbReference type="Rhea" id="RHEA:23736"/>
        <dbReference type="ChEBI" id="CHEBI:15377"/>
        <dbReference type="ChEBI" id="CHEBI:15378"/>
        <dbReference type="ChEBI" id="CHEBI:18072"/>
        <dbReference type="ChEBI" id="CHEBI:58639"/>
        <dbReference type="EC" id="3.5.2.17"/>
    </reaction>
</comment>
<keyword evidence="6 7" id="KW-0378">Hydrolase</keyword>
<sequence length="120" mass="12783">MSHVTTHVLDTARGRPAAGVPVRLERPASHGAGADGRTGGWTAIASTATDDDGRAGALGPERLAAGPYRLVFDTAHYFARTGQQGLYPEVPVVFELADEDTHYHVPLLLSPHSYTTYRGS</sequence>
<dbReference type="InterPro" id="IPR014306">
    <property type="entry name" value="Hydroxyisourate_hydrolase"/>
</dbReference>
<evidence type="ECO:0000256" key="1">
    <source>
        <dbReference type="ARBA" id="ARBA00001043"/>
    </source>
</evidence>
<evidence type="ECO:0000256" key="5">
    <source>
        <dbReference type="ARBA" id="ARBA00022631"/>
    </source>
</evidence>